<dbReference type="AlphaFoldDB" id="A0A3L7J7J9"/>
<keyword evidence="2 9" id="KW-0597">Phosphoprotein</keyword>
<feature type="domain" description="Alpha-D-phosphohexomutase alpha/beta/alpha" evidence="15">
    <location>
        <begin position="263"/>
        <end position="374"/>
    </location>
</feature>
<evidence type="ECO:0000259" key="13">
    <source>
        <dbReference type="Pfam" id="PF02878"/>
    </source>
</evidence>
<dbReference type="PANTHER" id="PTHR42946">
    <property type="entry name" value="PHOSPHOHEXOSE MUTASE"/>
    <property type="match status" value="1"/>
</dbReference>
<keyword evidence="4 9" id="KW-0460">Magnesium</keyword>
<dbReference type="Pfam" id="PF02880">
    <property type="entry name" value="PGM_PMM_III"/>
    <property type="match status" value="1"/>
</dbReference>
<dbReference type="InterPro" id="IPR005841">
    <property type="entry name" value="Alpha-D-phosphohexomutase_SF"/>
</dbReference>
<evidence type="ECO:0000256" key="10">
    <source>
        <dbReference type="RuleBase" id="RU004326"/>
    </source>
</evidence>
<dbReference type="InterPro" id="IPR005845">
    <property type="entry name" value="A-D-PHexomutase_a/b/a-II"/>
</dbReference>
<dbReference type="SUPFAM" id="SSF53738">
    <property type="entry name" value="Phosphoglucomutase, first 3 domains"/>
    <property type="match status" value="3"/>
</dbReference>
<dbReference type="Pfam" id="PF02879">
    <property type="entry name" value="PGM_PMM_II"/>
    <property type="match status" value="1"/>
</dbReference>
<feature type="binding site" evidence="9">
    <location>
        <position position="248"/>
    </location>
    <ligand>
        <name>Mg(2+)</name>
        <dbReference type="ChEBI" id="CHEBI:18420"/>
    </ligand>
</feature>
<evidence type="ECO:0000313" key="17">
    <source>
        <dbReference type="Proteomes" id="UP000282460"/>
    </source>
</evidence>
<proteinExistence type="inferred from homology"/>
<protein>
    <recommendedName>
        <fullName evidence="8 9">Phosphoglucosamine mutase</fullName>
        <ecNumber evidence="7 9">5.4.2.10</ecNumber>
    </recommendedName>
</protein>
<evidence type="ECO:0000259" key="15">
    <source>
        <dbReference type="Pfam" id="PF02880"/>
    </source>
</evidence>
<dbReference type="OrthoDB" id="9803322at2"/>
<feature type="active site" description="Phosphoserine intermediate" evidence="9">
    <location>
        <position position="109"/>
    </location>
</feature>
<evidence type="ECO:0000256" key="11">
    <source>
        <dbReference type="RuleBase" id="RU004327"/>
    </source>
</evidence>
<name>A0A3L7J7J9_9MICO</name>
<feature type="domain" description="Alpha-D-phosphohexomutase alpha/beta/alpha" evidence="13">
    <location>
        <begin position="3"/>
        <end position="142"/>
    </location>
</feature>
<dbReference type="HAMAP" id="MF_01554_B">
    <property type="entry name" value="GlmM_B"/>
    <property type="match status" value="1"/>
</dbReference>
<evidence type="ECO:0000313" key="16">
    <source>
        <dbReference type="EMBL" id="RLQ85431.1"/>
    </source>
</evidence>
<evidence type="ECO:0000259" key="12">
    <source>
        <dbReference type="Pfam" id="PF00408"/>
    </source>
</evidence>
<feature type="binding site" evidence="9">
    <location>
        <position position="246"/>
    </location>
    <ligand>
        <name>Mg(2+)</name>
        <dbReference type="ChEBI" id="CHEBI:18420"/>
    </ligand>
</feature>
<dbReference type="GO" id="GO:0005829">
    <property type="term" value="C:cytosol"/>
    <property type="evidence" value="ECO:0007669"/>
    <property type="project" value="TreeGrafter"/>
</dbReference>
<evidence type="ECO:0000256" key="2">
    <source>
        <dbReference type="ARBA" id="ARBA00022553"/>
    </source>
</evidence>
<dbReference type="GO" id="GO:0008966">
    <property type="term" value="F:phosphoglucosamine mutase activity"/>
    <property type="evidence" value="ECO:0007669"/>
    <property type="project" value="UniProtKB-UniRule"/>
</dbReference>
<dbReference type="PROSITE" id="PS00710">
    <property type="entry name" value="PGM_PMM"/>
    <property type="match status" value="1"/>
</dbReference>
<organism evidence="16 17">
    <name type="scientific">Mycetocola zhadangensis</name>
    <dbReference type="NCBI Taxonomy" id="1164595"/>
    <lineage>
        <taxon>Bacteria</taxon>
        <taxon>Bacillati</taxon>
        <taxon>Actinomycetota</taxon>
        <taxon>Actinomycetes</taxon>
        <taxon>Micrococcales</taxon>
        <taxon>Microbacteriaceae</taxon>
        <taxon>Mycetocola</taxon>
    </lineage>
</organism>
<feature type="binding site" evidence="9">
    <location>
        <position position="250"/>
    </location>
    <ligand>
        <name>Mg(2+)</name>
        <dbReference type="ChEBI" id="CHEBI:18420"/>
    </ligand>
</feature>
<dbReference type="PANTHER" id="PTHR42946:SF1">
    <property type="entry name" value="PHOSPHOGLUCOMUTASE (ALPHA-D-GLUCOSE-1,6-BISPHOSPHATE-DEPENDENT)"/>
    <property type="match status" value="1"/>
</dbReference>
<dbReference type="InterPro" id="IPR050060">
    <property type="entry name" value="Phosphoglucosamine_mutase"/>
</dbReference>
<dbReference type="Gene3D" id="3.40.120.10">
    <property type="entry name" value="Alpha-D-Glucose-1,6-Bisphosphate, subunit A, domain 3"/>
    <property type="match status" value="3"/>
</dbReference>
<comment type="function">
    <text evidence="9 11">Catalyzes the conversion of glucosamine-6-phosphate to glucosamine-1-phosphate.</text>
</comment>
<comment type="cofactor">
    <cofactor evidence="9">
        <name>Mg(2+)</name>
        <dbReference type="ChEBI" id="CHEBI:18420"/>
    </cofactor>
    <text evidence="9">Binds 1 Mg(2+) ion per subunit.</text>
</comment>
<evidence type="ECO:0000256" key="1">
    <source>
        <dbReference type="ARBA" id="ARBA00010231"/>
    </source>
</evidence>
<dbReference type="GO" id="GO:0006048">
    <property type="term" value="P:UDP-N-acetylglucosamine biosynthetic process"/>
    <property type="evidence" value="ECO:0007669"/>
    <property type="project" value="TreeGrafter"/>
</dbReference>
<dbReference type="FunFam" id="3.40.120.10:FF:000002">
    <property type="entry name" value="Phosphoglucosamine mutase"/>
    <property type="match status" value="1"/>
</dbReference>
<comment type="caution">
    <text evidence="16">The sequence shown here is derived from an EMBL/GenBank/DDBJ whole genome shotgun (WGS) entry which is preliminary data.</text>
</comment>
<feature type="domain" description="Alpha-D-phosphohexomutase C-terminal" evidence="12">
    <location>
        <begin position="379"/>
        <end position="445"/>
    </location>
</feature>
<evidence type="ECO:0000256" key="8">
    <source>
        <dbReference type="ARBA" id="ARBA00068193"/>
    </source>
</evidence>
<dbReference type="InterPro" id="IPR036900">
    <property type="entry name" value="A-D-PHexomutase_C_sf"/>
</dbReference>
<dbReference type="Pfam" id="PF00408">
    <property type="entry name" value="PGM_PMM_IV"/>
    <property type="match status" value="1"/>
</dbReference>
<dbReference type="PRINTS" id="PR00509">
    <property type="entry name" value="PGMPMM"/>
</dbReference>
<reference evidence="16 17" key="1">
    <citation type="submission" date="2018-10" db="EMBL/GenBank/DDBJ databases">
        <authorList>
            <person name="Li J."/>
        </authorList>
    </citation>
    <scope>NUCLEOTIDE SEQUENCE [LARGE SCALE GENOMIC DNA]</scope>
    <source>
        <strain evidence="16 17">ZD1-4</strain>
    </source>
</reference>
<dbReference type="Proteomes" id="UP000282460">
    <property type="component" value="Unassembled WGS sequence"/>
</dbReference>
<comment type="similarity">
    <text evidence="1 9 10">Belongs to the phosphohexose mutase family.</text>
</comment>
<feature type="binding site" description="via phosphate group" evidence="9">
    <location>
        <position position="109"/>
    </location>
    <ligand>
        <name>Mg(2+)</name>
        <dbReference type="ChEBI" id="CHEBI:18420"/>
    </ligand>
</feature>
<dbReference type="InterPro" id="IPR006352">
    <property type="entry name" value="GlmM_bact"/>
</dbReference>
<dbReference type="EMBL" id="RCWJ01000001">
    <property type="protein sequence ID" value="RLQ85431.1"/>
    <property type="molecule type" value="Genomic_DNA"/>
</dbReference>
<dbReference type="CDD" id="cd05802">
    <property type="entry name" value="GlmM"/>
    <property type="match status" value="1"/>
</dbReference>
<dbReference type="NCBIfam" id="TIGR01455">
    <property type="entry name" value="glmM"/>
    <property type="match status" value="1"/>
</dbReference>
<dbReference type="RefSeq" id="WP_121657796.1">
    <property type="nucleotide sequence ID" value="NZ_BMEK01000001.1"/>
</dbReference>
<feature type="modified residue" description="Phosphoserine" evidence="9">
    <location>
        <position position="109"/>
    </location>
</feature>
<dbReference type="InterPro" id="IPR005846">
    <property type="entry name" value="A-D-PHexomutase_a/b/a-III"/>
</dbReference>
<evidence type="ECO:0000256" key="6">
    <source>
        <dbReference type="ARBA" id="ARBA00050364"/>
    </source>
</evidence>
<dbReference type="InterPro" id="IPR016055">
    <property type="entry name" value="A-D-PHexomutase_a/b/a-I/II/III"/>
</dbReference>
<dbReference type="GO" id="GO:0004615">
    <property type="term" value="F:phosphomannomutase activity"/>
    <property type="evidence" value="ECO:0007669"/>
    <property type="project" value="TreeGrafter"/>
</dbReference>
<keyword evidence="17" id="KW-1185">Reference proteome</keyword>
<evidence type="ECO:0000256" key="7">
    <source>
        <dbReference type="ARBA" id="ARBA00066330"/>
    </source>
</evidence>
<comment type="PTM">
    <text evidence="9">Activated by phosphorylation.</text>
</comment>
<accession>A0A3L7J7J9</accession>
<keyword evidence="3 9" id="KW-0479">Metal-binding</keyword>
<comment type="catalytic activity">
    <reaction evidence="6 9 11">
        <text>alpha-D-glucosamine 1-phosphate = D-glucosamine 6-phosphate</text>
        <dbReference type="Rhea" id="RHEA:23424"/>
        <dbReference type="ChEBI" id="CHEBI:58516"/>
        <dbReference type="ChEBI" id="CHEBI:58725"/>
        <dbReference type="EC" id="5.4.2.10"/>
    </reaction>
</comment>
<gene>
    <name evidence="9" type="primary">glmM</name>
    <name evidence="16" type="ORF">D9V28_00600</name>
</gene>
<evidence type="ECO:0000259" key="14">
    <source>
        <dbReference type="Pfam" id="PF02879"/>
    </source>
</evidence>
<dbReference type="GO" id="GO:0000287">
    <property type="term" value="F:magnesium ion binding"/>
    <property type="evidence" value="ECO:0007669"/>
    <property type="project" value="UniProtKB-UniRule"/>
</dbReference>
<dbReference type="InterPro" id="IPR005843">
    <property type="entry name" value="A-D-PHexomutase_C"/>
</dbReference>
<dbReference type="GO" id="GO:0009252">
    <property type="term" value="P:peptidoglycan biosynthetic process"/>
    <property type="evidence" value="ECO:0007669"/>
    <property type="project" value="TreeGrafter"/>
</dbReference>
<dbReference type="FunFam" id="3.40.120.10:FF:000001">
    <property type="entry name" value="Phosphoglucosamine mutase"/>
    <property type="match status" value="1"/>
</dbReference>
<evidence type="ECO:0000256" key="9">
    <source>
        <dbReference type="HAMAP-Rule" id="MF_01554"/>
    </source>
</evidence>
<evidence type="ECO:0000256" key="3">
    <source>
        <dbReference type="ARBA" id="ARBA00022723"/>
    </source>
</evidence>
<dbReference type="SUPFAM" id="SSF55957">
    <property type="entry name" value="Phosphoglucomutase, C-terminal domain"/>
    <property type="match status" value="1"/>
</dbReference>
<dbReference type="FunFam" id="3.30.310.50:FF:000001">
    <property type="entry name" value="Phosphoglucosamine mutase"/>
    <property type="match status" value="1"/>
</dbReference>
<dbReference type="InterPro" id="IPR016066">
    <property type="entry name" value="A-D-PHexomutase_CS"/>
</dbReference>
<dbReference type="EC" id="5.4.2.10" evidence="7 9"/>
<dbReference type="GO" id="GO:0005975">
    <property type="term" value="P:carbohydrate metabolic process"/>
    <property type="evidence" value="ECO:0007669"/>
    <property type="project" value="InterPro"/>
</dbReference>
<dbReference type="InterPro" id="IPR005844">
    <property type="entry name" value="A-D-PHexomutase_a/b/a-I"/>
</dbReference>
<feature type="domain" description="Alpha-D-phosphohexomutase alpha/beta/alpha" evidence="14">
    <location>
        <begin position="165"/>
        <end position="259"/>
    </location>
</feature>
<evidence type="ECO:0000256" key="4">
    <source>
        <dbReference type="ARBA" id="ARBA00022842"/>
    </source>
</evidence>
<sequence>MPRLFGTDGVRGLANKDLTADLALGLAQATAVVLGQGRSAEARRAAGKRPVAVLARDPRISGEFLSAAVAAGLASSGVDVLDAGVIPTPAAAFLIADIDADFGVMISASHNPAPDNGIKIFARGGTKLPDAVEARIEEHLDEPNWAPTGADVGRIRRFADAEDRYVLHLLGSLPHRLDGIHVVLDCAHGAAAGVSPEVFRDAGARVTVIGNDPDGMNINDGVGSTHLDLLAKAVLEHKADIGIAHDGDADRCLAVDAAGKIIDGDQIMAILAVSMKERGHLTDNTLVATVMSNLGLRMAMESHGISMVHTKVGDRYVLEAMDGGKFALGGEQSGHVIMSEFATTGDGILTGLHLASEMARTGKTAAELASVMTVYPQILVNVRDVDREGIHKDDVLAEAVRTAEAELGDTGRVLLRPSGTEQLVRVMVEAADQTTADRLAHQIADVVRVQLAV</sequence>
<keyword evidence="5 9" id="KW-0413">Isomerase</keyword>
<evidence type="ECO:0000256" key="5">
    <source>
        <dbReference type="ARBA" id="ARBA00023235"/>
    </source>
</evidence>
<dbReference type="Pfam" id="PF02878">
    <property type="entry name" value="PGM_PMM_I"/>
    <property type="match status" value="1"/>
</dbReference>
<dbReference type="Gene3D" id="3.30.310.50">
    <property type="entry name" value="Alpha-D-phosphohexomutase, C-terminal domain"/>
    <property type="match status" value="1"/>
</dbReference>